<dbReference type="InterPro" id="IPR027417">
    <property type="entry name" value="P-loop_NTPase"/>
</dbReference>
<dbReference type="InterPro" id="IPR003439">
    <property type="entry name" value="ABC_transporter-like_ATP-bd"/>
</dbReference>
<evidence type="ECO:0000256" key="4">
    <source>
        <dbReference type="ARBA" id="ARBA00022840"/>
    </source>
</evidence>
<dbReference type="GO" id="GO:0005524">
    <property type="term" value="F:ATP binding"/>
    <property type="evidence" value="ECO:0007669"/>
    <property type="project" value="UniProtKB-KW"/>
</dbReference>
<dbReference type="Pfam" id="PF00005">
    <property type="entry name" value="ABC_tran"/>
    <property type="match status" value="1"/>
</dbReference>
<evidence type="ECO:0000313" key="6">
    <source>
        <dbReference type="EMBL" id="MFD2158905.1"/>
    </source>
</evidence>
<dbReference type="Proteomes" id="UP001597389">
    <property type="component" value="Unassembled WGS sequence"/>
</dbReference>
<keyword evidence="4 6" id="KW-0067">ATP-binding</keyword>
<proteinExistence type="inferred from homology"/>
<keyword evidence="7" id="KW-1185">Reference proteome</keyword>
<dbReference type="SMART" id="SM00382">
    <property type="entry name" value="AAA"/>
    <property type="match status" value="1"/>
</dbReference>
<evidence type="ECO:0000256" key="2">
    <source>
        <dbReference type="ARBA" id="ARBA00022448"/>
    </source>
</evidence>
<sequence length="227" mass="24656">MSLIKATNLHRGYSVGKKRIEVLHGIDLSIQKGEKVFLCGPSGAGKTTLMYTLAGLEQPEQGSVIIDGIDLYKLSKKQQAKLRNARMSYIFQNYYLMPELTALENVLVPAMIGGKANTDAAKAALDRVGLSHRYDHLPAELSGGEQQRVAIARAIVNQPEMIFADEPTGNLDSKNGEQVMQLLLELASQDHATLIVVTHDLSLAQFGDRTLIVKDGNVADGEVATLT</sequence>
<organism evidence="6 7">
    <name type="scientific">Rubritalea tangerina</name>
    <dbReference type="NCBI Taxonomy" id="430798"/>
    <lineage>
        <taxon>Bacteria</taxon>
        <taxon>Pseudomonadati</taxon>
        <taxon>Verrucomicrobiota</taxon>
        <taxon>Verrucomicrobiia</taxon>
        <taxon>Verrucomicrobiales</taxon>
        <taxon>Rubritaleaceae</taxon>
        <taxon>Rubritalea</taxon>
    </lineage>
</organism>
<dbReference type="RefSeq" id="WP_377087151.1">
    <property type="nucleotide sequence ID" value="NZ_JBHSJL010000014.1"/>
</dbReference>
<comment type="caution">
    <text evidence="6">The sequence shown here is derived from an EMBL/GenBank/DDBJ whole genome shotgun (WGS) entry which is preliminary data.</text>
</comment>
<keyword evidence="2" id="KW-0813">Transport</keyword>
<evidence type="ECO:0000256" key="3">
    <source>
        <dbReference type="ARBA" id="ARBA00022741"/>
    </source>
</evidence>
<protein>
    <submittedName>
        <fullName evidence="6">ABC transporter ATP-binding protein</fullName>
    </submittedName>
</protein>
<dbReference type="EMBL" id="JBHUJB010000035">
    <property type="protein sequence ID" value="MFD2158905.1"/>
    <property type="molecule type" value="Genomic_DNA"/>
</dbReference>
<feature type="domain" description="ABC transporter" evidence="5">
    <location>
        <begin position="4"/>
        <end position="226"/>
    </location>
</feature>
<dbReference type="PROSITE" id="PS00211">
    <property type="entry name" value="ABC_TRANSPORTER_1"/>
    <property type="match status" value="1"/>
</dbReference>
<dbReference type="InterPro" id="IPR003593">
    <property type="entry name" value="AAA+_ATPase"/>
</dbReference>
<dbReference type="PANTHER" id="PTHR24220:SF689">
    <property type="entry name" value="LIPOPROTEIN-RELEASING SYSTEM ATP-BINDING PROTEIN LOLD"/>
    <property type="match status" value="1"/>
</dbReference>
<evidence type="ECO:0000259" key="5">
    <source>
        <dbReference type="PROSITE" id="PS50893"/>
    </source>
</evidence>
<keyword evidence="3" id="KW-0547">Nucleotide-binding</keyword>
<dbReference type="InterPro" id="IPR017871">
    <property type="entry name" value="ABC_transporter-like_CS"/>
</dbReference>
<gene>
    <name evidence="6" type="ORF">ACFSW8_08355</name>
</gene>
<dbReference type="InterPro" id="IPR015854">
    <property type="entry name" value="ABC_transpr_LolD-like"/>
</dbReference>
<dbReference type="PANTHER" id="PTHR24220">
    <property type="entry name" value="IMPORT ATP-BINDING PROTEIN"/>
    <property type="match status" value="1"/>
</dbReference>
<reference evidence="7" key="1">
    <citation type="journal article" date="2019" name="Int. J. Syst. Evol. Microbiol.">
        <title>The Global Catalogue of Microorganisms (GCM) 10K type strain sequencing project: providing services to taxonomists for standard genome sequencing and annotation.</title>
        <authorList>
            <consortium name="The Broad Institute Genomics Platform"/>
            <consortium name="The Broad Institute Genome Sequencing Center for Infectious Disease"/>
            <person name="Wu L."/>
            <person name="Ma J."/>
        </authorList>
    </citation>
    <scope>NUCLEOTIDE SEQUENCE [LARGE SCALE GENOMIC DNA]</scope>
    <source>
        <strain evidence="7">CCUG 57942</strain>
    </source>
</reference>
<dbReference type="Gene3D" id="3.40.50.300">
    <property type="entry name" value="P-loop containing nucleotide triphosphate hydrolases"/>
    <property type="match status" value="1"/>
</dbReference>
<accession>A0ABW4ZB04</accession>
<evidence type="ECO:0000256" key="1">
    <source>
        <dbReference type="ARBA" id="ARBA00005417"/>
    </source>
</evidence>
<name>A0ABW4ZB04_9BACT</name>
<dbReference type="CDD" id="cd03255">
    <property type="entry name" value="ABC_MJ0796_LolCDE_FtsE"/>
    <property type="match status" value="1"/>
</dbReference>
<dbReference type="SUPFAM" id="SSF52540">
    <property type="entry name" value="P-loop containing nucleoside triphosphate hydrolases"/>
    <property type="match status" value="1"/>
</dbReference>
<dbReference type="PROSITE" id="PS50893">
    <property type="entry name" value="ABC_TRANSPORTER_2"/>
    <property type="match status" value="1"/>
</dbReference>
<dbReference type="InterPro" id="IPR017911">
    <property type="entry name" value="MacB-like_ATP-bd"/>
</dbReference>
<evidence type="ECO:0000313" key="7">
    <source>
        <dbReference type="Proteomes" id="UP001597389"/>
    </source>
</evidence>
<comment type="similarity">
    <text evidence="1">Belongs to the ABC transporter superfamily.</text>
</comment>